<dbReference type="EMBL" id="JAPUUL010000186">
    <property type="protein sequence ID" value="KAJ8132060.1"/>
    <property type="molecule type" value="Genomic_DNA"/>
</dbReference>
<evidence type="ECO:0000313" key="1">
    <source>
        <dbReference type="EMBL" id="KAJ8132060.1"/>
    </source>
</evidence>
<gene>
    <name evidence="1" type="ORF">O1611_g1563</name>
</gene>
<proteinExistence type="predicted"/>
<reference evidence="1" key="1">
    <citation type="submission" date="2022-12" db="EMBL/GenBank/DDBJ databases">
        <title>Genome Sequence of Lasiodiplodia mahajangana.</title>
        <authorList>
            <person name="Buettner E."/>
        </authorList>
    </citation>
    <scope>NUCLEOTIDE SEQUENCE</scope>
    <source>
        <strain evidence="1">VT137</strain>
    </source>
</reference>
<sequence length="211" mass="23296">MKYPAYLKLAGTSAEITTKAKPKAVVVSSAHLKDSLARVSINDAEDIDIIHDFYGFPLHYYEHKYPNKGSPEVTQKLSEAVFRLRKSTEAWIMLFSALEGLRDEGILIIGAGMTAYNLRDFRVLGGSGKTVPYISGFDEALKDAASAKPEDRRAAMSALMRLSDVRQVHPTLEYILPIYVVAGAAGSDVGECLWTTPEGSLNRAQYRFCML</sequence>
<name>A0ACC2JX44_9PEZI</name>
<dbReference type="Proteomes" id="UP001153332">
    <property type="component" value="Unassembled WGS sequence"/>
</dbReference>
<accession>A0ACC2JX44</accession>
<comment type="caution">
    <text evidence="1">The sequence shown here is derived from an EMBL/GenBank/DDBJ whole genome shotgun (WGS) entry which is preliminary data.</text>
</comment>
<evidence type="ECO:0000313" key="2">
    <source>
        <dbReference type="Proteomes" id="UP001153332"/>
    </source>
</evidence>
<keyword evidence="2" id="KW-1185">Reference proteome</keyword>
<organism evidence="1 2">
    <name type="scientific">Lasiodiplodia mahajangana</name>
    <dbReference type="NCBI Taxonomy" id="1108764"/>
    <lineage>
        <taxon>Eukaryota</taxon>
        <taxon>Fungi</taxon>
        <taxon>Dikarya</taxon>
        <taxon>Ascomycota</taxon>
        <taxon>Pezizomycotina</taxon>
        <taxon>Dothideomycetes</taxon>
        <taxon>Dothideomycetes incertae sedis</taxon>
        <taxon>Botryosphaeriales</taxon>
        <taxon>Botryosphaeriaceae</taxon>
        <taxon>Lasiodiplodia</taxon>
    </lineage>
</organism>
<protein>
    <submittedName>
        <fullName evidence="1">Uncharacterized protein</fullName>
    </submittedName>
</protein>